<gene>
    <name evidence="2" type="ORF">AVDCRST_MAG65-549</name>
</gene>
<feature type="compositionally biased region" description="Basic residues" evidence="1">
    <location>
        <begin position="35"/>
        <end position="86"/>
    </location>
</feature>
<evidence type="ECO:0000313" key="2">
    <source>
        <dbReference type="EMBL" id="CAA9468598.1"/>
    </source>
</evidence>
<name>A0A6J4RH05_9ACTN</name>
<feature type="compositionally biased region" description="Basic and acidic residues" evidence="1">
    <location>
        <begin position="137"/>
        <end position="162"/>
    </location>
</feature>
<protein>
    <submittedName>
        <fullName evidence="2">Oxidoreductase, short-chain dehydrogenase/reductase family</fullName>
    </submittedName>
</protein>
<dbReference type="EMBL" id="CADCVL010000093">
    <property type="protein sequence ID" value="CAA9468598.1"/>
    <property type="molecule type" value="Genomic_DNA"/>
</dbReference>
<proteinExistence type="predicted"/>
<dbReference type="AlphaFoldDB" id="A0A6J4RH05"/>
<sequence>ELRENRSAHRRSPAALSRAAAGRVGHRGRDDSAGRSRRGVLPRLRPARGARGADHRRRQRHRPSGRHRLRARRSRRAGVLPRRARGRRGDRPPGRGVRPPRDRRRGRHRGRGALPPAGRPGAERPRRHRLPGQQRRLPADARLDRSASERGDRADLPDEHPRHVLALQGSGAAHEAGLDDHQHQLHPGLPAQPDAAALLDHQGRHRHLHQGPRPGADAQGDPGQ</sequence>
<accession>A0A6J4RH05</accession>
<feature type="compositionally biased region" description="Low complexity" evidence="1">
    <location>
        <begin position="13"/>
        <end position="23"/>
    </location>
</feature>
<reference evidence="2" key="1">
    <citation type="submission" date="2020-02" db="EMBL/GenBank/DDBJ databases">
        <authorList>
            <person name="Meier V. D."/>
        </authorList>
    </citation>
    <scope>NUCLEOTIDE SEQUENCE</scope>
    <source>
        <strain evidence="2">AVDCRST_MAG65</strain>
    </source>
</reference>
<feature type="compositionally biased region" description="Basic residues" evidence="1">
    <location>
        <begin position="101"/>
        <end position="111"/>
    </location>
</feature>
<feature type="non-terminal residue" evidence="2">
    <location>
        <position position="224"/>
    </location>
</feature>
<evidence type="ECO:0000256" key="1">
    <source>
        <dbReference type="SAM" id="MobiDB-lite"/>
    </source>
</evidence>
<organism evidence="2">
    <name type="scientific">uncultured Solirubrobacteraceae bacterium</name>
    <dbReference type="NCBI Taxonomy" id="1162706"/>
    <lineage>
        <taxon>Bacteria</taxon>
        <taxon>Bacillati</taxon>
        <taxon>Actinomycetota</taxon>
        <taxon>Thermoleophilia</taxon>
        <taxon>Solirubrobacterales</taxon>
        <taxon>Solirubrobacteraceae</taxon>
        <taxon>environmental samples</taxon>
    </lineage>
</organism>
<feature type="non-terminal residue" evidence="2">
    <location>
        <position position="1"/>
    </location>
</feature>
<feature type="compositionally biased region" description="Low complexity" evidence="1">
    <location>
        <begin position="189"/>
        <end position="200"/>
    </location>
</feature>
<feature type="region of interest" description="Disordered" evidence="1">
    <location>
        <begin position="1"/>
        <end position="224"/>
    </location>
</feature>